<evidence type="ECO:0000313" key="2">
    <source>
        <dbReference type="EMBL" id="CAA9383249.1"/>
    </source>
</evidence>
<evidence type="ECO:0000256" key="1">
    <source>
        <dbReference type="SAM" id="MobiDB-lite"/>
    </source>
</evidence>
<feature type="region of interest" description="Disordered" evidence="1">
    <location>
        <begin position="1"/>
        <end position="32"/>
    </location>
</feature>
<proteinExistence type="predicted"/>
<reference evidence="2" key="1">
    <citation type="submission" date="2020-02" db="EMBL/GenBank/DDBJ databases">
        <authorList>
            <person name="Meier V. D."/>
        </authorList>
    </citation>
    <scope>NUCLEOTIDE SEQUENCE</scope>
    <source>
        <strain evidence="2">AVDCRST_MAG01</strain>
    </source>
</reference>
<protein>
    <submittedName>
        <fullName evidence="2">Uncharacterized protein</fullName>
    </submittedName>
</protein>
<name>A0A6J4NB50_9ACTN</name>
<feature type="region of interest" description="Disordered" evidence="1">
    <location>
        <begin position="49"/>
        <end position="75"/>
    </location>
</feature>
<dbReference type="AlphaFoldDB" id="A0A6J4NB50"/>
<organism evidence="2">
    <name type="scientific">uncultured Rubrobacteraceae bacterium</name>
    <dbReference type="NCBI Taxonomy" id="349277"/>
    <lineage>
        <taxon>Bacteria</taxon>
        <taxon>Bacillati</taxon>
        <taxon>Actinomycetota</taxon>
        <taxon>Rubrobacteria</taxon>
        <taxon>Rubrobacterales</taxon>
        <taxon>Rubrobacteraceae</taxon>
        <taxon>environmental samples</taxon>
    </lineage>
</organism>
<gene>
    <name evidence="2" type="ORF">AVDCRST_MAG01-01-94</name>
</gene>
<feature type="compositionally biased region" description="Polar residues" evidence="1">
    <location>
        <begin position="1"/>
        <end position="23"/>
    </location>
</feature>
<feature type="compositionally biased region" description="Gly residues" evidence="1">
    <location>
        <begin position="64"/>
        <end position="75"/>
    </location>
</feature>
<accession>A0A6J4NB50</accession>
<dbReference type="EMBL" id="CADCUW010000013">
    <property type="protein sequence ID" value="CAA9383249.1"/>
    <property type="molecule type" value="Genomic_DNA"/>
</dbReference>
<sequence>MSEGTQGQRGNENYSLSDSNSTAVEDDKSPKGPLAALLNLDILPSLVRDTTALESGDGEDYSGQEGGGPGGSGQG</sequence>